<dbReference type="PANTHER" id="PTHR33608:SF12">
    <property type="entry name" value="DUF58 DOMAIN-CONTAINING PROTEIN"/>
    <property type="match status" value="1"/>
</dbReference>
<dbReference type="RefSeq" id="WP_338236199.1">
    <property type="nucleotide sequence ID" value="NZ_BQKE01000001.1"/>
</dbReference>
<evidence type="ECO:0000313" key="3">
    <source>
        <dbReference type="Proteomes" id="UP001310022"/>
    </source>
</evidence>
<dbReference type="PANTHER" id="PTHR33608">
    <property type="entry name" value="BLL2464 PROTEIN"/>
    <property type="match status" value="1"/>
</dbReference>
<protein>
    <recommendedName>
        <fullName evidence="1">DUF58 domain-containing protein</fullName>
    </recommendedName>
</protein>
<evidence type="ECO:0000313" key="2">
    <source>
        <dbReference type="EMBL" id="GJM60451.1"/>
    </source>
</evidence>
<keyword evidence="3" id="KW-1185">Reference proteome</keyword>
<feature type="domain" description="DUF58" evidence="1">
    <location>
        <begin position="53"/>
        <end position="248"/>
    </location>
</feature>
<dbReference type="SUPFAM" id="SSF53300">
    <property type="entry name" value="vWA-like"/>
    <property type="match status" value="1"/>
</dbReference>
<evidence type="ECO:0000259" key="1">
    <source>
        <dbReference type="Pfam" id="PF01882"/>
    </source>
</evidence>
<name>A0AAN4VWR8_9BACT</name>
<gene>
    <name evidence="2" type="ORF">PEDI_10030</name>
</gene>
<reference evidence="2 3" key="1">
    <citation type="submission" date="2021-12" db="EMBL/GenBank/DDBJ databases">
        <title>Genome sequencing of bacteria with rrn-lacking chromosome and rrn-plasmid.</title>
        <authorList>
            <person name="Anda M."/>
            <person name="Iwasaki W."/>
        </authorList>
    </citation>
    <scope>NUCLEOTIDE SEQUENCE [LARGE SCALE GENOMIC DNA]</scope>
    <source>
        <strain evidence="2 3">NBRC 15940</strain>
    </source>
</reference>
<dbReference type="AlphaFoldDB" id="A0AAN4VWR8"/>
<accession>A0AAN4VWR8</accession>
<dbReference type="EMBL" id="BQKE01000001">
    <property type="protein sequence ID" value="GJM60451.1"/>
    <property type="molecule type" value="Genomic_DNA"/>
</dbReference>
<proteinExistence type="predicted"/>
<dbReference type="InterPro" id="IPR002881">
    <property type="entry name" value="DUF58"/>
</dbReference>
<organism evidence="2 3">
    <name type="scientific">Persicobacter diffluens</name>
    <dbReference type="NCBI Taxonomy" id="981"/>
    <lineage>
        <taxon>Bacteria</taxon>
        <taxon>Pseudomonadati</taxon>
        <taxon>Bacteroidota</taxon>
        <taxon>Cytophagia</taxon>
        <taxon>Cytophagales</taxon>
        <taxon>Persicobacteraceae</taxon>
        <taxon>Persicobacter</taxon>
    </lineage>
</organism>
<dbReference type="Proteomes" id="UP001310022">
    <property type="component" value="Unassembled WGS sequence"/>
</dbReference>
<dbReference type="Pfam" id="PF01882">
    <property type="entry name" value="DUF58"/>
    <property type="match status" value="1"/>
</dbReference>
<comment type="caution">
    <text evidence="2">The sequence shown here is derived from an EMBL/GenBank/DDBJ whole genome shotgun (WGS) entry which is preliminary data.</text>
</comment>
<sequence>MSYPEKVAIGSAALMRLEYAVNQGNFLPPKPVFSLLAGKHASKLRGRGLDFEEVRRYVPGDDIRHIDWKVTARTKVTHSKVFNEEKERPAFVICDQSSAMFFGSVAYTKSVIAAQLAALSGFKVLKQGDRIGGIVFDDEQIAFVQPKRNRKTLMHFLDQVAAKNLALPEKKTLQRNTAILNRSLYQAEMSVSKDFVVTLITDMNEADEETYSRLIRLSRHNDVIIVHISDPMDEELTGSDMVLTDGKKQLLWDREKKNAGEKYISRQSVLAEKLVKMERYGMPVLTLNTSDSLEKQLNEILNEGRRA</sequence>
<dbReference type="InterPro" id="IPR036465">
    <property type="entry name" value="vWFA_dom_sf"/>
</dbReference>